<dbReference type="InterPro" id="IPR037185">
    <property type="entry name" value="EmrE-like"/>
</dbReference>
<keyword evidence="3 5" id="KW-1133">Transmembrane helix</keyword>
<feature type="domain" description="EamA" evidence="6">
    <location>
        <begin position="3"/>
        <end position="131"/>
    </location>
</feature>
<evidence type="ECO:0000256" key="5">
    <source>
        <dbReference type="SAM" id="Phobius"/>
    </source>
</evidence>
<dbReference type="RefSeq" id="WP_304436630.1">
    <property type="nucleotide sequence ID" value="NZ_JAUKUC010000001.1"/>
</dbReference>
<dbReference type="InterPro" id="IPR000620">
    <property type="entry name" value="EamA_dom"/>
</dbReference>
<feature type="transmembrane region" description="Helical" evidence="5">
    <location>
        <begin position="172"/>
        <end position="194"/>
    </location>
</feature>
<feature type="domain" description="EamA" evidence="6">
    <location>
        <begin position="141"/>
        <end position="269"/>
    </location>
</feature>
<feature type="transmembrane region" description="Helical" evidence="5">
    <location>
        <begin position="64"/>
        <end position="85"/>
    </location>
</feature>
<comment type="subcellular location">
    <subcellularLocation>
        <location evidence="1">Membrane</location>
        <topology evidence="1">Multi-pass membrane protein</topology>
    </subcellularLocation>
</comment>
<feature type="transmembrane region" description="Helical" evidence="5">
    <location>
        <begin position="229"/>
        <end position="247"/>
    </location>
</feature>
<keyword evidence="4 5" id="KW-0472">Membrane</keyword>
<proteinExistence type="predicted"/>
<accession>A0ABT8RSI2</accession>
<evidence type="ECO:0000256" key="4">
    <source>
        <dbReference type="ARBA" id="ARBA00023136"/>
    </source>
</evidence>
<evidence type="ECO:0000256" key="1">
    <source>
        <dbReference type="ARBA" id="ARBA00004141"/>
    </source>
</evidence>
<keyword evidence="2 5" id="KW-0812">Transmembrane</keyword>
<reference evidence="7" key="1">
    <citation type="journal article" date="2014" name="Int. J. Syst. Evol. Microbiol.">
        <title>Complete genome of a new Firmicutes species belonging to the dominant human colonic microbiota ('Ruminococcus bicirculans') reveals two chromosomes and a selective capacity to utilize plant glucans.</title>
        <authorList>
            <consortium name="NISC Comparative Sequencing Program"/>
            <person name="Wegmann U."/>
            <person name="Louis P."/>
            <person name="Goesmann A."/>
            <person name="Henrissat B."/>
            <person name="Duncan S.H."/>
            <person name="Flint H.J."/>
        </authorList>
    </citation>
    <scope>NUCLEOTIDE SEQUENCE</scope>
    <source>
        <strain evidence="7">CECT 8869</strain>
    </source>
</reference>
<dbReference type="PANTHER" id="PTHR22911">
    <property type="entry name" value="ACYL-MALONYL CONDENSING ENZYME-RELATED"/>
    <property type="match status" value="1"/>
</dbReference>
<dbReference type="EMBL" id="JAUKUC010000001">
    <property type="protein sequence ID" value="MDO1513849.1"/>
    <property type="molecule type" value="Genomic_DNA"/>
</dbReference>
<feature type="transmembrane region" description="Helical" evidence="5">
    <location>
        <begin position="140"/>
        <end position="160"/>
    </location>
</feature>
<feature type="transmembrane region" description="Helical" evidence="5">
    <location>
        <begin position="200"/>
        <end position="217"/>
    </location>
</feature>
<feature type="transmembrane region" description="Helical" evidence="5">
    <location>
        <begin position="253"/>
        <end position="273"/>
    </location>
</feature>
<evidence type="ECO:0000313" key="8">
    <source>
        <dbReference type="Proteomes" id="UP001168579"/>
    </source>
</evidence>
<comment type="caution">
    <text evidence="7">The sequence shown here is derived from an EMBL/GenBank/DDBJ whole genome shotgun (WGS) entry which is preliminary data.</text>
</comment>
<evidence type="ECO:0000256" key="3">
    <source>
        <dbReference type="ARBA" id="ARBA00022989"/>
    </source>
</evidence>
<sequence length="277" mass="30748">MRKAIFYMVISTFSFSLMNSFVKYLSNFPTFEIVFFRAVGSLVLGTSYILVMGIPILGNKRKLMVMRALAGLTAMSLFFMSLQYLPAGTAVSLRYMAPIYAAIIAVFLLGEKLKNVQWFLFLLAFGGVLVLKGFDKELNSTGLILVLSASVFSGLVYVLIRKIGNSDHPLVIVNYFMFIATVVGGLLSINDWILPIGLDWIRLLSLGLFGFFGQVFMTKAFQIAKTNMVAPLKYIEVIFTILIGVTWFGDVYTLWSCVGILMIVTALVANVIVGRKT</sequence>
<organism evidence="7 8">
    <name type="scientific">Maribacter confluentis</name>
    <dbReference type="NCBI Taxonomy" id="1656093"/>
    <lineage>
        <taxon>Bacteria</taxon>
        <taxon>Pseudomonadati</taxon>
        <taxon>Bacteroidota</taxon>
        <taxon>Flavobacteriia</taxon>
        <taxon>Flavobacteriales</taxon>
        <taxon>Flavobacteriaceae</taxon>
        <taxon>Maribacter</taxon>
    </lineage>
</organism>
<feature type="transmembrane region" description="Helical" evidence="5">
    <location>
        <begin position="5"/>
        <end position="22"/>
    </location>
</feature>
<evidence type="ECO:0000313" key="7">
    <source>
        <dbReference type="EMBL" id="MDO1513849.1"/>
    </source>
</evidence>
<name>A0ABT8RSI2_9FLAO</name>
<evidence type="ECO:0000256" key="2">
    <source>
        <dbReference type="ARBA" id="ARBA00022692"/>
    </source>
</evidence>
<feature type="transmembrane region" description="Helical" evidence="5">
    <location>
        <begin position="116"/>
        <end position="134"/>
    </location>
</feature>
<reference evidence="7" key="2">
    <citation type="submission" date="2023-06" db="EMBL/GenBank/DDBJ databases">
        <authorList>
            <person name="Lucena T."/>
            <person name="Sun Q."/>
        </authorList>
    </citation>
    <scope>NUCLEOTIDE SEQUENCE</scope>
    <source>
        <strain evidence="7">CECT 8869</strain>
    </source>
</reference>
<feature type="transmembrane region" description="Helical" evidence="5">
    <location>
        <begin position="34"/>
        <end position="57"/>
    </location>
</feature>
<feature type="transmembrane region" description="Helical" evidence="5">
    <location>
        <begin position="91"/>
        <end position="109"/>
    </location>
</feature>
<keyword evidence="8" id="KW-1185">Reference proteome</keyword>
<dbReference type="SUPFAM" id="SSF103481">
    <property type="entry name" value="Multidrug resistance efflux transporter EmrE"/>
    <property type="match status" value="2"/>
</dbReference>
<protein>
    <submittedName>
        <fullName evidence="7">DMT family transporter</fullName>
    </submittedName>
</protein>
<dbReference type="Proteomes" id="UP001168579">
    <property type="component" value="Unassembled WGS sequence"/>
</dbReference>
<evidence type="ECO:0000259" key="6">
    <source>
        <dbReference type="Pfam" id="PF00892"/>
    </source>
</evidence>
<dbReference type="Pfam" id="PF00892">
    <property type="entry name" value="EamA"/>
    <property type="match status" value="2"/>
</dbReference>
<gene>
    <name evidence="7" type="ORF">Q2T41_14405</name>
</gene>
<dbReference type="PANTHER" id="PTHR22911:SF6">
    <property type="entry name" value="SOLUTE CARRIER FAMILY 35 MEMBER G1"/>
    <property type="match status" value="1"/>
</dbReference>